<protein>
    <recommendedName>
        <fullName evidence="5">Lipase modulator</fullName>
    </recommendedName>
</protein>
<evidence type="ECO:0008006" key="5">
    <source>
        <dbReference type="Google" id="ProtNLM"/>
    </source>
</evidence>
<evidence type="ECO:0000313" key="3">
    <source>
        <dbReference type="EMBL" id="ATC63349.1"/>
    </source>
</evidence>
<keyword evidence="4" id="KW-1185">Reference proteome</keyword>
<evidence type="ECO:0000313" key="4">
    <source>
        <dbReference type="Proteomes" id="UP000217265"/>
    </source>
</evidence>
<feature type="region of interest" description="Disordered" evidence="1">
    <location>
        <begin position="31"/>
        <end position="52"/>
    </location>
</feature>
<dbReference type="OrthoDB" id="196416at2"/>
<organism evidence="3 4">
    <name type="scientific">Nibricoccus aquaticus</name>
    <dbReference type="NCBI Taxonomy" id="2576891"/>
    <lineage>
        <taxon>Bacteria</taxon>
        <taxon>Pseudomonadati</taxon>
        <taxon>Verrucomicrobiota</taxon>
        <taxon>Opitutia</taxon>
        <taxon>Opitutales</taxon>
        <taxon>Opitutaceae</taxon>
        <taxon>Nibricoccus</taxon>
    </lineage>
</organism>
<evidence type="ECO:0000256" key="2">
    <source>
        <dbReference type="SAM" id="SignalP"/>
    </source>
</evidence>
<feature type="signal peptide" evidence="2">
    <location>
        <begin position="1"/>
        <end position="20"/>
    </location>
</feature>
<gene>
    <name evidence="3" type="ORF">CMV30_04935</name>
</gene>
<name>A0A290Q3V9_9BACT</name>
<proteinExistence type="predicted"/>
<accession>A0A290Q3V9</accession>
<evidence type="ECO:0000256" key="1">
    <source>
        <dbReference type="SAM" id="MobiDB-lite"/>
    </source>
</evidence>
<keyword evidence="2" id="KW-0732">Signal</keyword>
<reference evidence="3 4" key="1">
    <citation type="submission" date="2017-09" db="EMBL/GenBank/DDBJ databases">
        <title>Complete genome sequence of Verrucomicrobial strain HZ-65, isolated from freshwater.</title>
        <authorList>
            <person name="Choi A."/>
        </authorList>
    </citation>
    <scope>NUCLEOTIDE SEQUENCE [LARGE SCALE GENOMIC DNA]</scope>
    <source>
        <strain evidence="3 4">HZ-65</strain>
    </source>
</reference>
<dbReference type="Proteomes" id="UP000217265">
    <property type="component" value="Chromosome"/>
</dbReference>
<dbReference type="KEGG" id="vbh:CMV30_04935"/>
<dbReference type="AlphaFoldDB" id="A0A290Q3V9"/>
<sequence>MPRRTPLLIAFSLVANAALAVVLWQRSTSPAAHSPHSTAASPSPAATAAAQTPDAFSAQWQQLLQNPDDTAALSLLRSSGFPPEVVRSLMTERIRSRYQDRFRALAAKQAETPYWRTNAWYNFDGDVATRSERRALEREISDSVRKLLGDDTDSLSFYERDSRARSFGNLPSVKITELQAISRDYGELSSQIRDNAKGVVLAEDREKLAFLEKEKRTDLSALLTPDELEDYDRRNSPSASEIRGKLRFFDATETEFLALYQAQHDFDARYGRDNLSGEQSDLRKAALPQLTEQFKAALGPERYAEYELLTDGNYSSTRSTLTQLGLPADSARELVATQRAANKRAEAIRADKSLNSEQQASQLAALEKDATEKVTATIGAQNLDEYKKYTGNWLTRLAPKPKNPATR</sequence>
<dbReference type="RefSeq" id="WP_096054981.1">
    <property type="nucleotide sequence ID" value="NZ_CP023344.1"/>
</dbReference>
<feature type="chain" id="PRO_5012086827" description="Lipase modulator" evidence="2">
    <location>
        <begin position="21"/>
        <end position="407"/>
    </location>
</feature>
<dbReference type="EMBL" id="CP023344">
    <property type="protein sequence ID" value="ATC63349.1"/>
    <property type="molecule type" value="Genomic_DNA"/>
</dbReference>